<feature type="domain" description="SLS1 C-terminal" evidence="5">
    <location>
        <begin position="507"/>
        <end position="809"/>
    </location>
</feature>
<dbReference type="GO" id="GO:0005743">
    <property type="term" value="C:mitochondrial inner membrane"/>
    <property type="evidence" value="ECO:0007669"/>
    <property type="project" value="InterPro"/>
</dbReference>
<feature type="region of interest" description="Disordered" evidence="1">
    <location>
        <begin position="440"/>
        <end position="460"/>
    </location>
</feature>
<dbReference type="InterPro" id="IPR048748">
    <property type="entry name" value="SLS1_KH2"/>
</dbReference>
<proteinExistence type="predicted"/>
<evidence type="ECO:0000313" key="7">
    <source>
        <dbReference type="Proteomes" id="UP001163105"/>
    </source>
</evidence>
<dbReference type="Pfam" id="PF14611">
    <property type="entry name" value="KH_SLS1_1"/>
    <property type="match status" value="1"/>
</dbReference>
<dbReference type="InterPro" id="IPR048401">
    <property type="entry name" value="SLS1_C"/>
</dbReference>
<feature type="domain" description="SLS1 second KH" evidence="4">
    <location>
        <begin position="397"/>
        <end position="470"/>
    </location>
</feature>
<dbReference type="AlphaFoldDB" id="A0AB34FYA0"/>
<accession>A0AB34FYA0</accession>
<evidence type="ECO:0000256" key="1">
    <source>
        <dbReference type="SAM" id="MobiDB-lite"/>
    </source>
</evidence>
<dbReference type="EMBL" id="JAQHRD010000002">
    <property type="protein sequence ID" value="KAJ6444074.1"/>
    <property type="molecule type" value="Genomic_DNA"/>
</dbReference>
<dbReference type="Pfam" id="PF20776">
    <property type="entry name" value="SLS1_N"/>
    <property type="match status" value="1"/>
</dbReference>
<feature type="compositionally biased region" description="Basic and acidic residues" evidence="1">
    <location>
        <begin position="127"/>
        <end position="137"/>
    </location>
</feature>
<gene>
    <name evidence="6" type="ORF">O9K51_02468</name>
</gene>
<name>A0AB34FYA0_9HYPO</name>
<feature type="compositionally biased region" description="Low complexity" evidence="1">
    <location>
        <begin position="65"/>
        <end position="74"/>
    </location>
</feature>
<feature type="compositionally biased region" description="Acidic residues" evidence="1">
    <location>
        <begin position="855"/>
        <end position="864"/>
    </location>
</feature>
<comment type="caution">
    <text evidence="6">The sequence shown here is derived from an EMBL/GenBank/DDBJ whole genome shotgun (WGS) entry which is preliminary data.</text>
</comment>
<evidence type="ECO:0000259" key="5">
    <source>
        <dbReference type="Pfam" id="PF20778"/>
    </source>
</evidence>
<feature type="domain" description="SLS1 first KH" evidence="2">
    <location>
        <begin position="325"/>
        <end position="391"/>
    </location>
</feature>
<evidence type="ECO:0000313" key="6">
    <source>
        <dbReference type="EMBL" id="KAJ6444074.1"/>
    </source>
</evidence>
<feature type="region of interest" description="Disordered" evidence="1">
    <location>
        <begin position="482"/>
        <end position="505"/>
    </location>
</feature>
<dbReference type="Proteomes" id="UP001163105">
    <property type="component" value="Unassembled WGS sequence"/>
</dbReference>
<evidence type="ECO:0000259" key="3">
    <source>
        <dbReference type="Pfam" id="PF20776"/>
    </source>
</evidence>
<organism evidence="6 7">
    <name type="scientific">Purpureocillium lavendulum</name>
    <dbReference type="NCBI Taxonomy" id="1247861"/>
    <lineage>
        <taxon>Eukaryota</taxon>
        <taxon>Fungi</taxon>
        <taxon>Dikarya</taxon>
        <taxon>Ascomycota</taxon>
        <taxon>Pezizomycotina</taxon>
        <taxon>Sordariomycetes</taxon>
        <taxon>Hypocreomycetidae</taxon>
        <taxon>Hypocreales</taxon>
        <taxon>Ophiocordycipitaceae</taxon>
        <taxon>Purpureocillium</taxon>
    </lineage>
</organism>
<evidence type="ECO:0000259" key="4">
    <source>
        <dbReference type="Pfam" id="PF20777"/>
    </source>
</evidence>
<feature type="domain" description="SLS1 N-terminal" evidence="3">
    <location>
        <begin position="215"/>
        <end position="315"/>
    </location>
</feature>
<feature type="region of interest" description="Disordered" evidence="1">
    <location>
        <begin position="855"/>
        <end position="907"/>
    </location>
</feature>
<feature type="compositionally biased region" description="Polar residues" evidence="1">
    <location>
        <begin position="898"/>
        <end position="907"/>
    </location>
</feature>
<dbReference type="Pfam" id="PF20778">
    <property type="entry name" value="SLS1_C"/>
    <property type="match status" value="1"/>
</dbReference>
<dbReference type="InterPro" id="IPR032741">
    <property type="entry name" value="Sls1_KH-1"/>
</dbReference>
<protein>
    <submittedName>
        <fullName evidence="6">Mitochondrial inner-membrane-bound regulator domain-containing protein</fullName>
    </submittedName>
</protein>
<dbReference type="InterPro" id="IPR048400">
    <property type="entry name" value="SLS1_N"/>
</dbReference>
<evidence type="ECO:0000259" key="2">
    <source>
        <dbReference type="Pfam" id="PF14611"/>
    </source>
</evidence>
<feature type="region of interest" description="Disordered" evidence="1">
    <location>
        <begin position="27"/>
        <end position="142"/>
    </location>
</feature>
<keyword evidence="7" id="KW-1185">Reference proteome</keyword>
<sequence>MLSRAVTLPRICLSCRLALARRNATPQLRNGVGSTHGRARQFASDSGPADKERVEALISGSLKHGSAADGSRSASGKRKSKRSKGDDEPAAWEFPPEEISDAPKVPSSQIPEIPEIIEEATVYEPDAAPKSESRPVERTTTGRSRVFRHDLLNHQHLGVDALGKPVEALILKNPNKMTRSKKSVPILEEAVAVTGTPLRWEDMLPAEQGPEYDFSDEVYGNIEEFRPTDTKVLPRRDFDKLVDALVDGFTREQLVGYFNKGNWGQEPQRQDGPSYAWAVKQAPWKAAQPNNWATLKPKQQHAVLILAAKWGLEVQEQVEGFGRSLVWLKPNVFQLISRSSSRILETLSADLLDKSSNERISTNNEDSRLGIYARKSTVPLILERIDDVVKSMSTKAVPLRSVEEENLTDPVLDELGRITSTTVQYDREKQELAVSWLSQDTPTPIGSMADSEPSTTTQTEDPADIVLRLLPRREPVGEPGQVQIITSPQPPSAQKGAFVGHHRERRTMSWRDKLRQWSRYVNPVGKELPMDRKPLDFRKEISFPESTIRTANSQAATHLTATFGHVLHTQHIAKESKMAKSRRILSPVVPHPAALTSITADTDKPISQSTAIILNFAPDLAHDQPQGDAVPHIRLTLPVNPDTDLSAFAFPPDSTLEGAMPRQVHDVLLPDESVDVRLVQQQLFPLDTQQQSLKDFLAVSEFNLLAGRLRTPSRATFSVPGQWLFQGGGDKASLEQPTDVPYLFMGLEIHQIVDLEWRGHTLRYNSIEAGQHGGQRQELSLLAGVPGLNSQTPTSTTPKQPARFLQLAEEIATGEHFSWDEGYRLMQDRSDEQFSWDMLDESFDGEALVAEQVLAEEAEEEELNDAGNPASGEKHDSDAPESPNQEPSHVDNVGGAEQGNQNQGRPQ</sequence>
<reference evidence="6" key="1">
    <citation type="submission" date="2023-01" db="EMBL/GenBank/DDBJ databases">
        <title>The growth and conidiation of Purpureocillium lavendulum are regulated by nitrogen source and histone H3K14 acetylation.</title>
        <authorList>
            <person name="Tang P."/>
            <person name="Han J."/>
            <person name="Zhang C."/>
            <person name="Tang P."/>
            <person name="Qi F."/>
            <person name="Zhang K."/>
            <person name="Liang L."/>
        </authorList>
    </citation>
    <scope>NUCLEOTIDE SEQUENCE</scope>
    <source>
        <strain evidence="6">YMF1.00683</strain>
    </source>
</reference>
<dbReference type="Pfam" id="PF20777">
    <property type="entry name" value="KH_SLS1_2"/>
    <property type="match status" value="1"/>
</dbReference>